<keyword evidence="2" id="KW-1185">Reference proteome</keyword>
<organism evidence="1 2">
    <name type="scientific">Araneus ventricosus</name>
    <name type="common">Orbweaver spider</name>
    <name type="synonym">Epeira ventricosa</name>
    <dbReference type="NCBI Taxonomy" id="182803"/>
    <lineage>
        <taxon>Eukaryota</taxon>
        <taxon>Metazoa</taxon>
        <taxon>Ecdysozoa</taxon>
        <taxon>Arthropoda</taxon>
        <taxon>Chelicerata</taxon>
        <taxon>Arachnida</taxon>
        <taxon>Araneae</taxon>
        <taxon>Araneomorphae</taxon>
        <taxon>Entelegynae</taxon>
        <taxon>Araneoidea</taxon>
        <taxon>Araneidae</taxon>
        <taxon>Araneus</taxon>
    </lineage>
</organism>
<dbReference type="EMBL" id="BGPR01168898">
    <property type="protein sequence ID" value="GBM23706.1"/>
    <property type="molecule type" value="Genomic_DNA"/>
</dbReference>
<evidence type="ECO:0000313" key="2">
    <source>
        <dbReference type="Proteomes" id="UP000499080"/>
    </source>
</evidence>
<sequence>PSEVENKNTTLVRGRYPVEFRSLDLVVITAFRQKRRIIDVYFSG</sequence>
<proteinExistence type="predicted"/>
<gene>
    <name evidence="1" type="ORF">AVEN_144261_1</name>
</gene>
<reference evidence="1 2" key="1">
    <citation type="journal article" date="2019" name="Sci. Rep.">
        <title>Orb-weaving spider Araneus ventricosus genome elucidates the spidroin gene catalogue.</title>
        <authorList>
            <person name="Kono N."/>
            <person name="Nakamura H."/>
            <person name="Ohtoshi R."/>
            <person name="Moran D.A.P."/>
            <person name="Shinohara A."/>
            <person name="Yoshida Y."/>
            <person name="Fujiwara M."/>
            <person name="Mori M."/>
            <person name="Tomita M."/>
            <person name="Arakawa K."/>
        </authorList>
    </citation>
    <scope>NUCLEOTIDE SEQUENCE [LARGE SCALE GENOMIC DNA]</scope>
</reference>
<protein>
    <submittedName>
        <fullName evidence="1">Uncharacterized protein</fullName>
    </submittedName>
</protein>
<dbReference type="Proteomes" id="UP000499080">
    <property type="component" value="Unassembled WGS sequence"/>
</dbReference>
<accession>A0A4Y2E5U2</accession>
<name>A0A4Y2E5U2_ARAVE</name>
<dbReference type="AlphaFoldDB" id="A0A4Y2E5U2"/>
<comment type="caution">
    <text evidence="1">The sequence shown here is derived from an EMBL/GenBank/DDBJ whole genome shotgun (WGS) entry which is preliminary data.</text>
</comment>
<evidence type="ECO:0000313" key="1">
    <source>
        <dbReference type="EMBL" id="GBM23706.1"/>
    </source>
</evidence>
<feature type="non-terminal residue" evidence="1">
    <location>
        <position position="1"/>
    </location>
</feature>